<dbReference type="CDD" id="cd00082">
    <property type="entry name" value="HisKA"/>
    <property type="match status" value="1"/>
</dbReference>
<evidence type="ECO:0000256" key="9">
    <source>
        <dbReference type="SAM" id="Phobius"/>
    </source>
</evidence>
<name>A0A3E1NLP3_9BACT</name>
<dbReference type="PROSITE" id="PS50109">
    <property type="entry name" value="HIS_KIN"/>
    <property type="match status" value="1"/>
</dbReference>
<comment type="catalytic activity">
    <reaction evidence="1">
        <text>ATP + protein L-histidine = ADP + protein N-phospho-L-histidine.</text>
        <dbReference type="EC" id="2.7.13.3"/>
    </reaction>
</comment>
<evidence type="ECO:0000256" key="1">
    <source>
        <dbReference type="ARBA" id="ARBA00000085"/>
    </source>
</evidence>
<gene>
    <name evidence="11" type="ORF">DXN05_08805</name>
</gene>
<dbReference type="PANTHER" id="PTHR43065:SF10">
    <property type="entry name" value="PEROXIDE STRESS-ACTIVATED HISTIDINE KINASE MAK3"/>
    <property type="match status" value="1"/>
</dbReference>
<dbReference type="Gene3D" id="3.30.565.10">
    <property type="entry name" value="Histidine kinase-like ATPase, C-terminal domain"/>
    <property type="match status" value="1"/>
</dbReference>
<dbReference type="EMBL" id="QTJU01000002">
    <property type="protein sequence ID" value="RFM28860.1"/>
    <property type="molecule type" value="Genomic_DNA"/>
</dbReference>
<dbReference type="EC" id="2.7.13.3" evidence="2"/>
<keyword evidence="12" id="KW-1185">Reference proteome</keyword>
<evidence type="ECO:0000256" key="7">
    <source>
        <dbReference type="ARBA" id="ARBA00022840"/>
    </source>
</evidence>
<dbReference type="RefSeq" id="WP_116846848.1">
    <property type="nucleotide sequence ID" value="NZ_QTJU01000002.1"/>
</dbReference>
<evidence type="ECO:0000256" key="8">
    <source>
        <dbReference type="ARBA" id="ARBA00023012"/>
    </source>
</evidence>
<dbReference type="InterPro" id="IPR005467">
    <property type="entry name" value="His_kinase_dom"/>
</dbReference>
<dbReference type="InterPro" id="IPR003661">
    <property type="entry name" value="HisK_dim/P_dom"/>
</dbReference>
<keyword evidence="8" id="KW-0902">Two-component regulatory system</keyword>
<protein>
    <recommendedName>
        <fullName evidence="2">histidine kinase</fullName>
        <ecNumber evidence="2">2.7.13.3</ecNumber>
    </recommendedName>
</protein>
<keyword evidence="4" id="KW-0808">Transferase</keyword>
<proteinExistence type="predicted"/>
<evidence type="ECO:0000259" key="10">
    <source>
        <dbReference type="PROSITE" id="PS50109"/>
    </source>
</evidence>
<evidence type="ECO:0000256" key="6">
    <source>
        <dbReference type="ARBA" id="ARBA00022777"/>
    </source>
</evidence>
<evidence type="ECO:0000313" key="11">
    <source>
        <dbReference type="EMBL" id="RFM28860.1"/>
    </source>
</evidence>
<dbReference type="InterPro" id="IPR004358">
    <property type="entry name" value="Sig_transdc_His_kin-like_C"/>
</dbReference>
<keyword evidence="9" id="KW-0812">Transmembrane</keyword>
<keyword evidence="3" id="KW-0597">Phosphoprotein</keyword>
<evidence type="ECO:0000313" key="12">
    <source>
        <dbReference type="Proteomes" id="UP000261284"/>
    </source>
</evidence>
<dbReference type="Pfam" id="PF02518">
    <property type="entry name" value="HATPase_c"/>
    <property type="match status" value="1"/>
</dbReference>
<dbReference type="PANTHER" id="PTHR43065">
    <property type="entry name" value="SENSOR HISTIDINE KINASE"/>
    <property type="match status" value="1"/>
</dbReference>
<dbReference type="SMART" id="SM00387">
    <property type="entry name" value="HATPase_c"/>
    <property type="match status" value="1"/>
</dbReference>
<dbReference type="GO" id="GO:0000155">
    <property type="term" value="F:phosphorelay sensor kinase activity"/>
    <property type="evidence" value="ECO:0007669"/>
    <property type="project" value="InterPro"/>
</dbReference>
<keyword evidence="9" id="KW-0472">Membrane</keyword>
<dbReference type="OrthoDB" id="1931120at2"/>
<comment type="caution">
    <text evidence="11">The sequence shown here is derived from an EMBL/GenBank/DDBJ whole genome shotgun (WGS) entry which is preliminary data.</text>
</comment>
<dbReference type="InterPro" id="IPR036890">
    <property type="entry name" value="HATPase_C_sf"/>
</dbReference>
<feature type="transmembrane region" description="Helical" evidence="9">
    <location>
        <begin position="145"/>
        <end position="165"/>
    </location>
</feature>
<sequence length="387" mass="43469">MIRAWLNWKTVLALAAIIIVAGTIVYSRYLTGKIAADERKKVDAWVEAQRTILSATDQTSLNLASKISTENVDIPIIETDEKDSITNNYLNLDSNSIRNNPQYLRRTLASFKALHAPIVMVVSQQPYQANKYYYGRSVLQQEIQYYPLVQLIIISLFIVITLLLIRTSHKSSQNQLWVGMAKETAHQLGTPVSSLQGWVEVLKDENGNEAIATEIEKDVTRLQLISDRFGKIGSQPSLEKKELLGQVTHMVNYMRKKAGAGIRFQLDFENRETVHAMLSAPLFDWVIENLIKNALDAMEGKGSLHVHVHAAHSHVIIDITDSGKGIPAKNLSKVFNPGFTTKKRGWGLGLTLTKRIIEQYHQGQIFVKWSEPGKGTTFRIVLPALVD</sequence>
<keyword evidence="5" id="KW-0547">Nucleotide-binding</keyword>
<accession>A0A3E1NLP3</accession>
<evidence type="ECO:0000256" key="2">
    <source>
        <dbReference type="ARBA" id="ARBA00012438"/>
    </source>
</evidence>
<dbReference type="InterPro" id="IPR003594">
    <property type="entry name" value="HATPase_dom"/>
</dbReference>
<keyword evidence="6" id="KW-0418">Kinase</keyword>
<reference evidence="11 12" key="1">
    <citation type="submission" date="2018-08" db="EMBL/GenBank/DDBJ databases">
        <title>Chitinophagaceae sp. K23C18032701, a novel bacterium isolated from forest soil.</title>
        <authorList>
            <person name="Wang C."/>
        </authorList>
    </citation>
    <scope>NUCLEOTIDE SEQUENCE [LARGE SCALE GENOMIC DNA]</scope>
    <source>
        <strain evidence="11 12">K23C18032701</strain>
    </source>
</reference>
<feature type="domain" description="Histidine kinase" evidence="10">
    <location>
        <begin position="183"/>
        <end position="386"/>
    </location>
</feature>
<dbReference type="Proteomes" id="UP000261284">
    <property type="component" value="Unassembled WGS sequence"/>
</dbReference>
<organism evidence="11 12">
    <name type="scientific">Deminuibacter soli</name>
    <dbReference type="NCBI Taxonomy" id="2291815"/>
    <lineage>
        <taxon>Bacteria</taxon>
        <taxon>Pseudomonadati</taxon>
        <taxon>Bacteroidota</taxon>
        <taxon>Chitinophagia</taxon>
        <taxon>Chitinophagales</taxon>
        <taxon>Chitinophagaceae</taxon>
        <taxon>Deminuibacter</taxon>
    </lineage>
</organism>
<dbReference type="PRINTS" id="PR00344">
    <property type="entry name" value="BCTRLSENSOR"/>
</dbReference>
<dbReference type="SUPFAM" id="SSF55874">
    <property type="entry name" value="ATPase domain of HSP90 chaperone/DNA topoisomerase II/histidine kinase"/>
    <property type="match status" value="1"/>
</dbReference>
<evidence type="ECO:0000256" key="3">
    <source>
        <dbReference type="ARBA" id="ARBA00022553"/>
    </source>
</evidence>
<keyword evidence="9" id="KW-1133">Transmembrane helix</keyword>
<evidence type="ECO:0000256" key="4">
    <source>
        <dbReference type="ARBA" id="ARBA00022679"/>
    </source>
</evidence>
<dbReference type="AlphaFoldDB" id="A0A3E1NLP3"/>
<evidence type="ECO:0000256" key="5">
    <source>
        <dbReference type="ARBA" id="ARBA00022741"/>
    </source>
</evidence>
<dbReference type="GO" id="GO:0005524">
    <property type="term" value="F:ATP binding"/>
    <property type="evidence" value="ECO:0007669"/>
    <property type="project" value="UniProtKB-KW"/>
</dbReference>
<keyword evidence="7" id="KW-0067">ATP-binding</keyword>